<dbReference type="SUPFAM" id="SSF53756">
    <property type="entry name" value="UDP-Glycosyltransferase/glycogen phosphorylase"/>
    <property type="match status" value="1"/>
</dbReference>
<organism evidence="7 8">
    <name type="scientific">Arsenicicoccus piscis</name>
    <dbReference type="NCBI Taxonomy" id="673954"/>
    <lineage>
        <taxon>Bacteria</taxon>
        <taxon>Bacillati</taxon>
        <taxon>Actinomycetota</taxon>
        <taxon>Actinomycetes</taxon>
        <taxon>Micrococcales</taxon>
        <taxon>Intrasporangiaceae</taxon>
        <taxon>Arsenicicoccus</taxon>
    </lineage>
</organism>
<evidence type="ECO:0000256" key="2">
    <source>
        <dbReference type="ARBA" id="ARBA00022676"/>
    </source>
</evidence>
<dbReference type="Pfam" id="PF13439">
    <property type="entry name" value="Glyco_transf_4"/>
    <property type="match status" value="1"/>
</dbReference>
<evidence type="ECO:0000313" key="7">
    <source>
        <dbReference type="EMBL" id="GMA21963.1"/>
    </source>
</evidence>
<feature type="domain" description="Glycosyl transferase family 1" evidence="4">
    <location>
        <begin position="147"/>
        <end position="303"/>
    </location>
</feature>
<keyword evidence="3 7" id="KW-0808">Transferase</keyword>
<evidence type="ECO:0000313" key="8">
    <source>
        <dbReference type="Proteomes" id="UP001157109"/>
    </source>
</evidence>
<protein>
    <submittedName>
        <fullName evidence="7">Glycosyl transferase</fullName>
    </submittedName>
</protein>
<comment type="caution">
    <text evidence="7">The sequence shown here is derived from an EMBL/GenBank/DDBJ whole genome shotgun (WGS) entry which is preliminary data.</text>
</comment>
<dbReference type="EMBL" id="BSUJ01000002">
    <property type="protein sequence ID" value="GMA21963.1"/>
    <property type="molecule type" value="Genomic_DNA"/>
</dbReference>
<evidence type="ECO:0000313" key="6">
    <source>
        <dbReference type="EMBL" id="GMA19698.1"/>
    </source>
</evidence>
<keyword evidence="8" id="KW-1185">Reference proteome</keyword>
<dbReference type="GO" id="GO:0016740">
    <property type="term" value="F:transferase activity"/>
    <property type="evidence" value="ECO:0007669"/>
    <property type="project" value="UniProtKB-KW"/>
</dbReference>
<accession>A0ABQ6HVR5</accession>
<gene>
    <name evidence="6" type="ORF">GCM10025862_17190</name>
    <name evidence="7" type="ORF">GCM10025862_39840</name>
</gene>
<dbReference type="InterPro" id="IPR028098">
    <property type="entry name" value="Glyco_trans_4-like_N"/>
</dbReference>
<comment type="similarity">
    <text evidence="1">Belongs to the glycosyltransferase group 1 family. Glycosyltransferase 4 subfamily.</text>
</comment>
<proteinExistence type="inferred from homology"/>
<name>A0ABQ6HVR5_9MICO</name>
<evidence type="ECO:0000256" key="1">
    <source>
        <dbReference type="ARBA" id="ARBA00009481"/>
    </source>
</evidence>
<feature type="domain" description="Glycosyltransferase subfamily 4-like N-terminal" evidence="5">
    <location>
        <begin position="23"/>
        <end position="138"/>
    </location>
</feature>
<dbReference type="PANTHER" id="PTHR12526:SF640">
    <property type="entry name" value="COLANIC ACID BIOSYNTHESIS GLYCOSYLTRANSFERASE WCAL-RELATED"/>
    <property type="match status" value="1"/>
</dbReference>
<reference evidence="7" key="1">
    <citation type="journal article" date="2014" name="Int. J. Syst. Evol. Microbiol.">
        <title>Complete genome of a new Firmicutes species belonging to the dominant human colonic microbiota ('Ruminococcus bicirculans') reveals two chromosomes and a selective capacity to utilize plant glucans.</title>
        <authorList>
            <consortium name="NISC Comparative Sequencing Program"/>
            <person name="Wegmann U."/>
            <person name="Louis P."/>
            <person name="Goesmann A."/>
            <person name="Henrissat B."/>
            <person name="Duncan S.H."/>
            <person name="Flint H.J."/>
        </authorList>
    </citation>
    <scope>NUCLEOTIDE SEQUENCE</scope>
    <source>
        <strain evidence="7">NBRC 105830</strain>
    </source>
</reference>
<dbReference type="Proteomes" id="UP001157109">
    <property type="component" value="Unassembled WGS sequence"/>
</dbReference>
<keyword evidence="2" id="KW-0328">Glycosyltransferase</keyword>
<dbReference type="Gene3D" id="3.40.50.2000">
    <property type="entry name" value="Glycogen Phosphorylase B"/>
    <property type="match status" value="2"/>
</dbReference>
<evidence type="ECO:0000259" key="5">
    <source>
        <dbReference type="Pfam" id="PF13439"/>
    </source>
</evidence>
<reference evidence="8" key="2">
    <citation type="journal article" date="2019" name="Int. J. Syst. Evol. Microbiol.">
        <title>The Global Catalogue of Microorganisms (GCM) 10K type strain sequencing project: providing services to taxonomists for standard genome sequencing and annotation.</title>
        <authorList>
            <consortium name="The Broad Institute Genomics Platform"/>
            <consortium name="The Broad Institute Genome Sequencing Center for Infectious Disease"/>
            <person name="Wu L."/>
            <person name="Ma J."/>
        </authorList>
    </citation>
    <scope>NUCLEOTIDE SEQUENCE [LARGE SCALE GENOMIC DNA]</scope>
    <source>
        <strain evidence="8">NBRC 105830</strain>
    </source>
</reference>
<dbReference type="PANTHER" id="PTHR12526">
    <property type="entry name" value="GLYCOSYLTRANSFERASE"/>
    <property type="match status" value="1"/>
</dbReference>
<evidence type="ECO:0000259" key="4">
    <source>
        <dbReference type="Pfam" id="PF00534"/>
    </source>
</evidence>
<dbReference type="EMBL" id="BSUJ01000001">
    <property type="protein sequence ID" value="GMA19698.1"/>
    <property type="molecule type" value="Genomic_DNA"/>
</dbReference>
<evidence type="ECO:0000256" key="3">
    <source>
        <dbReference type="ARBA" id="ARBA00022679"/>
    </source>
</evidence>
<dbReference type="CDD" id="cd03801">
    <property type="entry name" value="GT4_PimA-like"/>
    <property type="match status" value="1"/>
</dbReference>
<dbReference type="Pfam" id="PF00534">
    <property type="entry name" value="Glycos_transf_1"/>
    <property type="match status" value="1"/>
</dbReference>
<sequence length="356" mass="39349">MRRPRSGPRSERLDGYRILRQGSRTTVYPRSLMRLRRLARREGAFDVVIDTQNGLPFAAPLATSTPVIALVHHVHKEQWPVVFGPLVARLGWLLESRVAPRIYRGHQYVAVSARTRDELGGLGVDLGACSVIHNGTDLPFSDRVPRSSDPRVVVLGRLVPHKRVERAIDVVARLRHRFPGIRLRVVGDGWWREQIIEHAERVGAADLVDVLGFVDEATKHHELASAWVGLAPSVKEGWGLNVVEAAAHGVPTVAFHGAGGLSESIVDNATGLLAHDVCGLTEGCARLLADHELRGDMALAAREHARRFTWEETVERWDRLVRHTAARRAPVAEIDHVATPPAVLVGRHRRSRPASA</sequence>
<reference evidence="7" key="3">
    <citation type="submission" date="2023-02" db="EMBL/GenBank/DDBJ databases">
        <authorList>
            <person name="Sun Q."/>
            <person name="Mori K."/>
        </authorList>
    </citation>
    <scope>NUCLEOTIDE SEQUENCE</scope>
    <source>
        <strain evidence="7">NBRC 105830</strain>
    </source>
</reference>
<dbReference type="InterPro" id="IPR001296">
    <property type="entry name" value="Glyco_trans_1"/>
</dbReference>